<dbReference type="PROSITE" id="PS50026">
    <property type="entry name" value="EGF_3"/>
    <property type="match status" value="1"/>
</dbReference>
<keyword evidence="3" id="KW-0245">EGF-like domain</keyword>
<dbReference type="InterPro" id="IPR055355">
    <property type="entry name" value="ZP-C"/>
</dbReference>
<name>A0A9D3XLJ6_9SAUR</name>
<dbReference type="SMART" id="SM00241">
    <property type="entry name" value="ZP"/>
    <property type="match status" value="1"/>
</dbReference>
<accession>A0A9D3XLJ6</accession>
<dbReference type="PANTHER" id="PTHR14002">
    <property type="entry name" value="ENDOGLIN/TGF-BETA RECEPTOR TYPE III"/>
    <property type="match status" value="1"/>
</dbReference>
<dbReference type="InterPro" id="IPR042235">
    <property type="entry name" value="ZP-C_dom"/>
</dbReference>
<keyword evidence="4" id="KW-0472">Membrane</keyword>
<evidence type="ECO:0000259" key="6">
    <source>
        <dbReference type="PROSITE" id="PS51034"/>
    </source>
</evidence>
<dbReference type="CDD" id="cd00054">
    <property type="entry name" value="EGF_CA"/>
    <property type="match status" value="1"/>
</dbReference>
<keyword evidence="4" id="KW-1133">Transmembrane helix</keyword>
<proteinExistence type="predicted"/>
<evidence type="ECO:0000256" key="4">
    <source>
        <dbReference type="SAM" id="Phobius"/>
    </source>
</evidence>
<dbReference type="Pfam" id="PF00100">
    <property type="entry name" value="Zona_pellucida"/>
    <property type="match status" value="1"/>
</dbReference>
<evidence type="ECO:0000259" key="5">
    <source>
        <dbReference type="PROSITE" id="PS50026"/>
    </source>
</evidence>
<organism evidence="7 8">
    <name type="scientific">Mauremys mutica</name>
    <name type="common">yellowpond turtle</name>
    <dbReference type="NCBI Taxonomy" id="74926"/>
    <lineage>
        <taxon>Eukaryota</taxon>
        <taxon>Metazoa</taxon>
        <taxon>Chordata</taxon>
        <taxon>Craniata</taxon>
        <taxon>Vertebrata</taxon>
        <taxon>Euteleostomi</taxon>
        <taxon>Archelosauria</taxon>
        <taxon>Testudinata</taxon>
        <taxon>Testudines</taxon>
        <taxon>Cryptodira</taxon>
        <taxon>Durocryptodira</taxon>
        <taxon>Testudinoidea</taxon>
        <taxon>Geoemydidae</taxon>
        <taxon>Geoemydinae</taxon>
        <taxon>Mauremys</taxon>
    </lineage>
</organism>
<dbReference type="Gene3D" id="2.60.40.4100">
    <property type="entry name" value="Zona pellucida, ZP-C domain"/>
    <property type="match status" value="1"/>
</dbReference>
<protein>
    <recommendedName>
        <fullName evidence="9">Uromodulin</fullName>
    </recommendedName>
</protein>
<dbReference type="Pfam" id="PF00008">
    <property type="entry name" value="EGF"/>
    <property type="match status" value="1"/>
</dbReference>
<gene>
    <name evidence="7" type="ORF">KIL84_005036</name>
</gene>
<dbReference type="InterPro" id="IPR000742">
    <property type="entry name" value="EGF"/>
</dbReference>
<keyword evidence="1" id="KW-0732">Signal</keyword>
<evidence type="ECO:0000313" key="7">
    <source>
        <dbReference type="EMBL" id="KAH1181310.1"/>
    </source>
</evidence>
<dbReference type="Pfam" id="PF23344">
    <property type="entry name" value="ZP-N"/>
    <property type="match status" value="1"/>
</dbReference>
<keyword evidence="8" id="KW-1185">Reference proteome</keyword>
<evidence type="ECO:0008006" key="9">
    <source>
        <dbReference type="Google" id="ProtNLM"/>
    </source>
</evidence>
<comment type="caution">
    <text evidence="3">Lacks conserved residue(s) required for the propagation of feature annotation.</text>
</comment>
<feature type="domain" description="EGF-like" evidence="5">
    <location>
        <begin position="97"/>
        <end position="133"/>
    </location>
</feature>
<evidence type="ECO:0000256" key="1">
    <source>
        <dbReference type="ARBA" id="ARBA00022729"/>
    </source>
</evidence>
<comment type="caution">
    <text evidence="7">The sequence shown here is derived from an EMBL/GenBank/DDBJ whole genome shotgun (WGS) entry which is preliminary data.</text>
</comment>
<dbReference type="Proteomes" id="UP000827986">
    <property type="component" value="Unassembled WGS sequence"/>
</dbReference>
<dbReference type="InterPro" id="IPR055356">
    <property type="entry name" value="ZP-N"/>
</dbReference>
<evidence type="ECO:0000256" key="3">
    <source>
        <dbReference type="PROSITE-ProRule" id="PRU00076"/>
    </source>
</evidence>
<dbReference type="PROSITE" id="PS00022">
    <property type="entry name" value="EGF_1"/>
    <property type="match status" value="1"/>
</dbReference>
<reference evidence="7" key="1">
    <citation type="submission" date="2021-09" db="EMBL/GenBank/DDBJ databases">
        <title>The genome of Mauremys mutica provides insights into the evolution of semi-aquatic lifestyle.</title>
        <authorList>
            <person name="Gong S."/>
            <person name="Gao Y."/>
        </authorList>
    </citation>
    <scope>NUCLEOTIDE SEQUENCE</scope>
    <source>
        <strain evidence="7">MM-2020</strain>
        <tissue evidence="7">Muscle</tissue>
    </source>
</reference>
<dbReference type="Gene3D" id="2.60.40.3210">
    <property type="entry name" value="Zona pellucida, ZP-N domain"/>
    <property type="match status" value="1"/>
</dbReference>
<keyword evidence="2 3" id="KW-1015">Disulfide bond</keyword>
<dbReference type="EMBL" id="JAHDVG010000468">
    <property type="protein sequence ID" value="KAH1181310.1"/>
    <property type="molecule type" value="Genomic_DNA"/>
</dbReference>
<feature type="domain" description="ZP" evidence="6">
    <location>
        <begin position="140"/>
        <end position="395"/>
    </location>
</feature>
<dbReference type="InterPro" id="IPR001507">
    <property type="entry name" value="ZP_dom"/>
</dbReference>
<dbReference type="PROSITE" id="PS51034">
    <property type="entry name" value="ZP_2"/>
    <property type="match status" value="1"/>
</dbReference>
<keyword evidence="4" id="KW-0812">Transmembrane</keyword>
<dbReference type="SUPFAM" id="SSF57196">
    <property type="entry name" value="EGF/Laminin"/>
    <property type="match status" value="1"/>
</dbReference>
<dbReference type="PANTHER" id="PTHR14002:SF53">
    <property type="entry name" value="UROMODULIN"/>
    <property type="match status" value="1"/>
</dbReference>
<feature type="disulfide bond" evidence="3">
    <location>
        <begin position="123"/>
        <end position="132"/>
    </location>
</feature>
<dbReference type="Gene3D" id="2.10.25.10">
    <property type="entry name" value="Laminin"/>
    <property type="match status" value="1"/>
</dbReference>
<feature type="transmembrane region" description="Helical" evidence="4">
    <location>
        <begin position="442"/>
        <end position="463"/>
    </location>
</feature>
<dbReference type="PROSITE" id="PS01186">
    <property type="entry name" value="EGF_2"/>
    <property type="match status" value="1"/>
</dbReference>
<evidence type="ECO:0000256" key="2">
    <source>
        <dbReference type="ARBA" id="ARBA00023157"/>
    </source>
</evidence>
<evidence type="ECO:0000313" key="8">
    <source>
        <dbReference type="Proteomes" id="UP000827986"/>
    </source>
</evidence>
<sequence length="468" mass="52294">MPTKGGEEGVISRWTIHWSSPCRGLWTAFSQPARGEHPAGATQLVPLHPVDNRMAEVTVTCLLLISALWLPGGESYNTDLKKPRGQMEEAALRPKRSPRFCFPNPCKHQGVCRVVEEKPNCTCKAGFTGTFCQDVVLKLQCEEDHMKMMVRKEVFEVLKIPLARVHLKNGACKVSEKTEDGAIFFAAILTGENHTLCGSVIQQNRSHVSYANVIESDMEATGVISRSSLVRVHFSCIYSYERVVQLPFSLTAIDTLVKFVVKEGEFNVTMALYETSAYLQPYRQQPPALPLSEFLYILLQLEGQSQVRYFLLSVEDCWATPSADPSHDVQHQLIVKGCPRDETVMYINAIGNSTLAKFSFQMFQFINYSEVFLHCRVRLCLPDGPEPCAKQCPRKSKSKRALEEDYKKIVSYGPIHLLASPLSGARNAELGTKLQDLWGPQLWIPGALVTLIIAGLFVLVAIAKAMKK</sequence>
<dbReference type="OrthoDB" id="9987373at2759"/>
<dbReference type="AlphaFoldDB" id="A0A9D3XLJ6"/>